<sequence length="107" mass="11130">MSPPRPTDRAAPGGGRRRPSGVRTRIVFRAGEPGSGRVVAEGHFFPGCVADGRGSLLNLREPGVVRALVDEAEARRLLPGGAESDGWELFSAAGEAVDLRRGAAATP</sequence>
<evidence type="ECO:0000313" key="2">
    <source>
        <dbReference type="EMBL" id="AZQ34678.1"/>
    </source>
</evidence>
<name>A0A3S9M688_9ACTN</name>
<dbReference type="AlphaFoldDB" id="A0A3S9M688"/>
<accession>A0A3S9M688</accession>
<organism evidence="2 3">
    <name type="scientific">Streptomyces cyaneochromogenes</name>
    <dbReference type="NCBI Taxonomy" id="2496836"/>
    <lineage>
        <taxon>Bacteria</taxon>
        <taxon>Bacillati</taxon>
        <taxon>Actinomycetota</taxon>
        <taxon>Actinomycetes</taxon>
        <taxon>Kitasatosporales</taxon>
        <taxon>Streptomycetaceae</taxon>
        <taxon>Streptomyces</taxon>
    </lineage>
</organism>
<evidence type="ECO:0000256" key="1">
    <source>
        <dbReference type="SAM" id="MobiDB-lite"/>
    </source>
</evidence>
<dbReference type="KEGG" id="scya:EJ357_15310"/>
<dbReference type="Proteomes" id="UP000280298">
    <property type="component" value="Chromosome"/>
</dbReference>
<dbReference type="EMBL" id="CP034539">
    <property type="protein sequence ID" value="AZQ34678.1"/>
    <property type="molecule type" value="Genomic_DNA"/>
</dbReference>
<evidence type="ECO:0000313" key="3">
    <source>
        <dbReference type="Proteomes" id="UP000280298"/>
    </source>
</evidence>
<gene>
    <name evidence="2" type="ORF">EJ357_15310</name>
</gene>
<keyword evidence="3" id="KW-1185">Reference proteome</keyword>
<dbReference type="RefSeq" id="WP_126392153.1">
    <property type="nucleotide sequence ID" value="NZ_CP034539.1"/>
</dbReference>
<protein>
    <submittedName>
        <fullName evidence="2">Uncharacterized protein</fullName>
    </submittedName>
</protein>
<proteinExistence type="predicted"/>
<feature type="region of interest" description="Disordered" evidence="1">
    <location>
        <begin position="1"/>
        <end position="24"/>
    </location>
</feature>
<reference evidence="2 3" key="1">
    <citation type="journal article" date="2019" name="Int. J. Syst. Evol. Microbiol.">
        <title>Streptomyces cyaneochromogenes sp. nov., a blue pigment-producing actinomycete from manganese-contaminated soil.</title>
        <authorList>
            <person name="Tang X."/>
            <person name="Zhao J."/>
            <person name="Li K."/>
            <person name="Chen Z."/>
            <person name="Sun Y."/>
            <person name="Gao J."/>
        </authorList>
    </citation>
    <scope>NUCLEOTIDE SEQUENCE [LARGE SCALE GENOMIC DNA]</scope>
    <source>
        <strain evidence="2 3">MK-45</strain>
    </source>
</reference>
<dbReference type="OrthoDB" id="4547174at2"/>